<dbReference type="Proteomes" id="UP000318917">
    <property type="component" value="Segment"/>
</dbReference>
<evidence type="ECO:0000313" key="1">
    <source>
        <dbReference type="EMBL" id="QDH50325.1"/>
    </source>
</evidence>
<name>A0A514AAQ5_9CAUD</name>
<protein>
    <recommendedName>
        <fullName evidence="3">Lipoprotein</fullName>
    </recommendedName>
</protein>
<evidence type="ECO:0000313" key="2">
    <source>
        <dbReference type="Proteomes" id="UP000318917"/>
    </source>
</evidence>
<gene>
    <name evidence="1" type="ORF">VIOLETTEMAD_25</name>
</gene>
<dbReference type="EMBL" id="MN082624">
    <property type="protein sequence ID" value="QDH50325.1"/>
    <property type="molecule type" value="Genomic_DNA"/>
</dbReference>
<evidence type="ECO:0008006" key="3">
    <source>
        <dbReference type="Google" id="ProtNLM"/>
    </source>
</evidence>
<accession>A0A514AAQ5</accession>
<organism evidence="1 2">
    <name type="scientific">Bacillus phage VioletteMad</name>
    <dbReference type="NCBI Taxonomy" id="2023952"/>
    <lineage>
        <taxon>Viruses</taxon>
        <taxon>Duplodnaviria</taxon>
        <taxon>Heunggongvirae</taxon>
        <taxon>Uroviricota</taxon>
        <taxon>Caudoviricetes</taxon>
        <taxon>Salasmaviridae</taxon>
        <taxon>Northropvirinae</taxon>
        <taxon>Claudivirus</taxon>
        <taxon>Claudivirus konjotrouble</taxon>
    </lineage>
</organism>
<proteinExistence type="predicted"/>
<sequence>MKKKELLLLSFVWWLAGLSLGFCLWG</sequence>
<reference evidence="1 2" key="1">
    <citation type="submission" date="2019-06" db="EMBL/GenBank/DDBJ databases">
        <authorList>
            <person name="Williams E."/>
            <person name="Davis G."/>
            <person name="Huang A."/>
            <person name="Kassa L."/>
            <person name="Looney B."/>
            <person name="McDonouigh C."/>
            <person name="Persinger R."/>
            <person name="Pesino J."/>
            <person name="Temple L."/>
        </authorList>
    </citation>
    <scope>NUCLEOTIDE SEQUENCE [LARGE SCALE GENOMIC DNA]</scope>
</reference>